<reference evidence="1 2" key="1">
    <citation type="submission" date="2023-09" db="EMBL/GenBank/DDBJ databases">
        <title>Genomes of two closely related lineages of the louse Polyplax serrata with different host specificities.</title>
        <authorList>
            <person name="Martinu J."/>
            <person name="Tarabai H."/>
            <person name="Stefka J."/>
            <person name="Hypsa V."/>
        </authorList>
    </citation>
    <scope>NUCLEOTIDE SEQUENCE [LARGE SCALE GENOMIC DNA]</scope>
    <source>
        <strain evidence="1">98ZLc_SE</strain>
    </source>
</reference>
<sequence length="279" mass="31361">MSTGNGSKTFRAVENNRQMMHNMRKLHFFLILTCSNLLLRVDSRQNQISKVINGLLDGIANGSSIEEVEMVRGKLKLTDVFIEPINMSKIIDGHKFLGVRTEVNVTEILVRGNYDIRPIQIRGLFPVYGKGNFGANLTEFHLKFDMNAQRNFLQEKFDVTVTSFNISLKNSEVNFTNLFGETELSNFLSAMISGLVPDFLRVLTIEGRPGLSAIAEHVMNEVVRCIESELLTGRLNECISGIFHKMVAVVTNKFFVENVSVSDESSESSEESNILRLGF</sequence>
<dbReference type="InterPro" id="IPR010562">
    <property type="entry name" value="Haemolymph_juvenile_hormone-bd"/>
</dbReference>
<protein>
    <submittedName>
        <fullName evidence="1">Uncharacterized protein</fullName>
    </submittedName>
</protein>
<dbReference type="Pfam" id="PF06585">
    <property type="entry name" value="JHBP"/>
    <property type="match status" value="1"/>
</dbReference>
<accession>A0ABR1B1M9</accession>
<evidence type="ECO:0000313" key="1">
    <source>
        <dbReference type="EMBL" id="KAK6633414.1"/>
    </source>
</evidence>
<name>A0ABR1B1M9_POLSC</name>
<dbReference type="Proteomes" id="UP001359485">
    <property type="component" value="Unassembled WGS sequence"/>
</dbReference>
<evidence type="ECO:0000313" key="2">
    <source>
        <dbReference type="Proteomes" id="UP001359485"/>
    </source>
</evidence>
<gene>
    <name evidence="1" type="ORF">RUM44_004016</name>
</gene>
<dbReference type="EMBL" id="JAWJWF010000004">
    <property type="protein sequence ID" value="KAK6633414.1"/>
    <property type="molecule type" value="Genomic_DNA"/>
</dbReference>
<dbReference type="InterPro" id="IPR038606">
    <property type="entry name" value="To_sf"/>
</dbReference>
<dbReference type="Gene3D" id="3.15.10.30">
    <property type="entry name" value="Haemolymph juvenile hormone binding protein"/>
    <property type="match status" value="1"/>
</dbReference>
<comment type="caution">
    <text evidence="1">The sequence shown here is derived from an EMBL/GenBank/DDBJ whole genome shotgun (WGS) entry which is preliminary data.</text>
</comment>
<proteinExistence type="predicted"/>
<organism evidence="1 2">
    <name type="scientific">Polyplax serrata</name>
    <name type="common">Common mouse louse</name>
    <dbReference type="NCBI Taxonomy" id="468196"/>
    <lineage>
        <taxon>Eukaryota</taxon>
        <taxon>Metazoa</taxon>
        <taxon>Ecdysozoa</taxon>
        <taxon>Arthropoda</taxon>
        <taxon>Hexapoda</taxon>
        <taxon>Insecta</taxon>
        <taxon>Pterygota</taxon>
        <taxon>Neoptera</taxon>
        <taxon>Paraneoptera</taxon>
        <taxon>Psocodea</taxon>
        <taxon>Troctomorpha</taxon>
        <taxon>Phthiraptera</taxon>
        <taxon>Anoplura</taxon>
        <taxon>Polyplacidae</taxon>
        <taxon>Polyplax</taxon>
    </lineage>
</organism>
<keyword evidence="2" id="KW-1185">Reference proteome</keyword>